<organism evidence="19 20">
    <name type="scientific">Croceibacterium selenioxidans</name>
    <dbReference type="NCBI Taxonomy" id="2838833"/>
    <lineage>
        <taxon>Bacteria</taxon>
        <taxon>Pseudomonadati</taxon>
        <taxon>Pseudomonadota</taxon>
        <taxon>Alphaproteobacteria</taxon>
        <taxon>Sphingomonadales</taxon>
        <taxon>Erythrobacteraceae</taxon>
        <taxon>Croceibacterium</taxon>
    </lineage>
</organism>
<dbReference type="SUPFAM" id="SSF52540">
    <property type="entry name" value="P-loop containing nucleoside triphosphate hydrolases"/>
    <property type="match status" value="2"/>
</dbReference>
<dbReference type="Pfam" id="PF00005">
    <property type="entry name" value="ABC_tran"/>
    <property type="match status" value="1"/>
</dbReference>
<evidence type="ECO:0000313" key="20">
    <source>
        <dbReference type="Proteomes" id="UP000811255"/>
    </source>
</evidence>
<evidence type="ECO:0000256" key="2">
    <source>
        <dbReference type="ARBA" id="ARBA00022490"/>
    </source>
</evidence>
<dbReference type="EMBL" id="JAHFVK010000001">
    <property type="protein sequence ID" value="MBT2133368.1"/>
    <property type="molecule type" value="Genomic_DNA"/>
</dbReference>
<dbReference type="HAMAP" id="MF_00205">
    <property type="entry name" value="UvrA"/>
    <property type="match status" value="1"/>
</dbReference>
<evidence type="ECO:0000259" key="18">
    <source>
        <dbReference type="PROSITE" id="PS50893"/>
    </source>
</evidence>
<evidence type="ECO:0000256" key="13">
    <source>
        <dbReference type="ARBA" id="ARBA00023204"/>
    </source>
</evidence>
<evidence type="ECO:0000256" key="6">
    <source>
        <dbReference type="ARBA" id="ARBA00022763"/>
    </source>
</evidence>
<dbReference type="PANTHER" id="PTHR43152">
    <property type="entry name" value="UVRABC SYSTEM PROTEIN A"/>
    <property type="match status" value="1"/>
</dbReference>
<keyword evidence="4 17" id="KW-0677">Repeat</keyword>
<evidence type="ECO:0000313" key="19">
    <source>
        <dbReference type="EMBL" id="MBT2133368.1"/>
    </source>
</evidence>
<evidence type="ECO:0000256" key="11">
    <source>
        <dbReference type="ARBA" id="ARBA00022881"/>
    </source>
</evidence>
<comment type="function">
    <text evidence="17">The UvrABC repair system catalyzes the recognition and processing of DNA lesions. UvrA is an ATPase and a DNA-binding protein. A damage recognition complex composed of 2 UvrA and 2 UvrB subunits scans DNA for abnormalities. When the presence of a lesion has been verified by UvrB, the UvrA molecules dissociate.</text>
</comment>
<evidence type="ECO:0000256" key="3">
    <source>
        <dbReference type="ARBA" id="ARBA00022723"/>
    </source>
</evidence>
<keyword evidence="2 17" id="KW-0963">Cytoplasm</keyword>
<dbReference type="GO" id="GO:0016787">
    <property type="term" value="F:hydrolase activity"/>
    <property type="evidence" value="ECO:0007669"/>
    <property type="project" value="UniProtKB-KW"/>
</dbReference>
<protein>
    <recommendedName>
        <fullName evidence="15 17">UvrABC system protein A</fullName>
        <shortName evidence="17">UvrA protein</shortName>
    </recommendedName>
    <alternativeName>
        <fullName evidence="16 17">Excinuclease ABC subunit A</fullName>
    </alternativeName>
</protein>
<evidence type="ECO:0000256" key="10">
    <source>
        <dbReference type="ARBA" id="ARBA00022840"/>
    </source>
</evidence>
<dbReference type="Proteomes" id="UP000811255">
    <property type="component" value="Unassembled WGS sequence"/>
</dbReference>
<evidence type="ECO:0000256" key="8">
    <source>
        <dbReference type="ARBA" id="ARBA00022771"/>
    </source>
</evidence>
<dbReference type="NCBIfam" id="TIGR00630">
    <property type="entry name" value="uvra"/>
    <property type="match status" value="1"/>
</dbReference>
<evidence type="ECO:0000256" key="9">
    <source>
        <dbReference type="ARBA" id="ARBA00022833"/>
    </source>
</evidence>
<dbReference type="PROSITE" id="PS50893">
    <property type="entry name" value="ABC_TRANSPORTER_2"/>
    <property type="match status" value="2"/>
</dbReference>
<feature type="binding site" evidence="17">
    <location>
        <begin position="663"/>
        <end position="670"/>
    </location>
    <ligand>
        <name>ATP</name>
        <dbReference type="ChEBI" id="CHEBI:30616"/>
    </ligand>
</feature>
<proteinExistence type="inferred from homology"/>
<keyword evidence="20" id="KW-1185">Reference proteome</keyword>
<dbReference type="Gene3D" id="1.20.1580.10">
    <property type="entry name" value="ABC transporter ATPase like domain"/>
    <property type="match status" value="3"/>
</dbReference>
<keyword evidence="9 17" id="KW-0862">Zinc</keyword>
<dbReference type="PANTHER" id="PTHR43152:SF3">
    <property type="entry name" value="UVRABC SYSTEM PROTEIN A"/>
    <property type="match status" value="1"/>
</dbReference>
<keyword evidence="17" id="KW-0742">SOS response</keyword>
<evidence type="ECO:0000256" key="16">
    <source>
        <dbReference type="ARBA" id="ARBA00042156"/>
    </source>
</evidence>
<feature type="domain" description="ABC transporter" evidence="18">
    <location>
        <begin position="350"/>
        <end position="617"/>
    </location>
</feature>
<comment type="caution">
    <text evidence="17">Lacks conserved residue(s) required for the propagation of feature annotation.</text>
</comment>
<dbReference type="InterPro" id="IPR041552">
    <property type="entry name" value="UvrA_DNA-bd"/>
</dbReference>
<keyword evidence="13 17" id="KW-0234">DNA repair</keyword>
<dbReference type="CDD" id="cd03271">
    <property type="entry name" value="ABC_UvrA_II"/>
    <property type="match status" value="1"/>
</dbReference>
<comment type="subcellular location">
    <subcellularLocation>
        <location evidence="1 17">Cytoplasm</location>
    </subcellularLocation>
</comment>
<dbReference type="InterPro" id="IPR041102">
    <property type="entry name" value="UvrA_inter"/>
</dbReference>
<keyword evidence="5 17" id="KW-0547">Nucleotide-binding</keyword>
<reference evidence="19 20" key="1">
    <citation type="submission" date="2021-05" db="EMBL/GenBank/DDBJ databases">
        <title>Croceibacterium sp. LX-88 genome sequence.</title>
        <authorList>
            <person name="Luo X."/>
        </authorList>
    </citation>
    <scope>NUCLEOTIDE SEQUENCE [LARGE SCALE GENOMIC DNA]</scope>
    <source>
        <strain evidence="19 20">LX-88</strain>
    </source>
</reference>
<evidence type="ECO:0000256" key="17">
    <source>
        <dbReference type="HAMAP-Rule" id="MF_00205"/>
    </source>
</evidence>
<dbReference type="InterPro" id="IPR003439">
    <property type="entry name" value="ABC_transporter-like_ATP-bd"/>
</dbReference>
<dbReference type="Pfam" id="PF17755">
    <property type="entry name" value="UvrA_DNA-bind"/>
    <property type="match status" value="1"/>
</dbReference>
<keyword evidence="19" id="KW-0378">Hydrolase</keyword>
<gene>
    <name evidence="17 19" type="primary">uvrA</name>
    <name evidence="19" type="ORF">KK137_03380</name>
</gene>
<comment type="caution">
    <text evidence="19">The sequence shown here is derived from an EMBL/GenBank/DDBJ whole genome shotgun (WGS) entry which is preliminary data.</text>
</comment>
<dbReference type="NCBIfam" id="NF001503">
    <property type="entry name" value="PRK00349.1"/>
    <property type="match status" value="1"/>
</dbReference>
<comment type="subunit">
    <text evidence="17">Forms a heterotetramer with UvrB during the search for lesions.</text>
</comment>
<dbReference type="Gene3D" id="3.30.190.20">
    <property type="match status" value="1"/>
</dbReference>
<keyword evidence="10 17" id="KW-0067">ATP-binding</keyword>
<keyword evidence="11 17" id="KW-0267">Excision nuclease</keyword>
<dbReference type="RefSeq" id="WP_214534626.1">
    <property type="nucleotide sequence ID" value="NZ_JAHFVK010000001.1"/>
</dbReference>
<dbReference type="Gene3D" id="1.10.8.280">
    <property type="entry name" value="ABC transporter ATPase domain-like"/>
    <property type="match status" value="1"/>
</dbReference>
<dbReference type="InterPro" id="IPR027417">
    <property type="entry name" value="P-loop_NTPase"/>
</dbReference>
<dbReference type="Gene3D" id="3.40.50.300">
    <property type="entry name" value="P-loop containing nucleotide triphosphate hydrolases"/>
    <property type="match status" value="3"/>
</dbReference>
<dbReference type="InterPro" id="IPR004602">
    <property type="entry name" value="UvrA"/>
</dbReference>
<feature type="zinc finger region" description="C4-type" evidence="17">
    <location>
        <begin position="762"/>
        <end position="788"/>
    </location>
</feature>
<comment type="similarity">
    <text evidence="14 17">Belongs to the ABC transporter superfamily. UvrA family.</text>
</comment>
<keyword evidence="8 17" id="KW-0863">Zinc-finger</keyword>
<evidence type="ECO:0000256" key="14">
    <source>
        <dbReference type="ARBA" id="ARBA00038000"/>
    </source>
</evidence>
<dbReference type="InterPro" id="IPR017871">
    <property type="entry name" value="ABC_transporter-like_CS"/>
</dbReference>
<evidence type="ECO:0000256" key="5">
    <source>
        <dbReference type="ARBA" id="ARBA00022741"/>
    </source>
</evidence>
<evidence type="ECO:0000256" key="4">
    <source>
        <dbReference type="ARBA" id="ARBA00022737"/>
    </source>
</evidence>
<evidence type="ECO:0000256" key="1">
    <source>
        <dbReference type="ARBA" id="ARBA00004496"/>
    </source>
</evidence>
<dbReference type="Pfam" id="PF17760">
    <property type="entry name" value="UvrA_inter"/>
    <property type="match status" value="1"/>
</dbReference>
<evidence type="ECO:0000256" key="15">
    <source>
        <dbReference type="ARBA" id="ARBA00039316"/>
    </source>
</evidence>
<evidence type="ECO:0000256" key="7">
    <source>
        <dbReference type="ARBA" id="ARBA00022769"/>
    </source>
</evidence>
<sequence length="970" mass="106146">MSLTHISVRGAREHNLKGIDIDLPRDALIVITGLSGSGKSSLAFDTIYAEGQRRYVESLSAYARQFLEMMQKPDVEHIDGLSPAISIEQKTTSRNPRSTVATVTEIYDYMRLLWARVGVPYSPATGLPIEAQTVSNMVDRVMALPEGTRLFLLAPAVRGRKGEYRKELAEWQKAGFTRVRIDGEMYEIEQAPALDKKYKHDIEVVVDRLAVREGIETRLADSFETALKLAEGLAYVDLADGVVPGRESEEQGGAMKGAGLPANRIVFSEKFACPVSGFTIEEVEPRLFSFNAPQGACPTCDGLGEKQLFDPQLVVPNEALSLKQGAVVPWAKSNPPSPYYMQVLASLAKAYGFDLTTPWNQLAPDQREIILHGTGGLPVALTFKDGRKEYTVHKAFEGVIGNLNRRLLQTDSAWMREELSKFQTAQPCETCHGKRLNEKALAVKVAGEDIATPVRFSVTSALDWFTALPEKLTNTQNQIARAILKEIVERLGFLNNVGLDYLNLDRTSGTLSGGESQRIRLASQIGSGLSGVLYVLDEPSIGLHQRDNDRLLETLKRLRDLGNTVIVVEHDEDAIRHADHVVDLGPGAGVHGGEVVAQGTLDEVLASKDSLTAAYLNGTRAIEVPVKRRKGNGHKITVHGARANNLKDVTASLPLGTFTCVTGVSGSGKSSFTIDTLHAGAARALNGARVIAGPHDKITGLEYCDKVIEIDQSPIGRTPRSNPATYTGAFTQIRDWFAGLPESEARGYKAGRFSFNVKGGRCEACQGDGLIKIEMHFLPDVYVTCEECHGRRYNRETLEVKFKGHSIADVLDMTIEDAEEFFKAVPPIRDKMHMLNEVGLGYVKVGQQATTLSGGEAQRVKLAKELSRRSTGQTLYILDEPTTGLHFEDVRKLLEVLQRLVEQGNSVVVIEHNLDVIKTADWILDLGPDGGVRGGEVIAEGTPEAVAANVRSYTGQYLKPMLERAREAAE</sequence>
<keyword evidence="6 17" id="KW-0227">DNA damage</keyword>
<feature type="domain" description="ABC transporter" evidence="18">
    <location>
        <begin position="628"/>
        <end position="959"/>
    </location>
</feature>
<dbReference type="PROSITE" id="PS00211">
    <property type="entry name" value="ABC_TRANSPORTER_1"/>
    <property type="match status" value="2"/>
</dbReference>
<keyword evidence="3 17" id="KW-0479">Metal-binding</keyword>
<evidence type="ECO:0000256" key="12">
    <source>
        <dbReference type="ARBA" id="ARBA00023125"/>
    </source>
</evidence>
<accession>A0ABS5W0R5</accession>
<feature type="binding site" evidence="17">
    <location>
        <begin position="33"/>
        <end position="40"/>
    </location>
    <ligand>
        <name>ATP</name>
        <dbReference type="ChEBI" id="CHEBI:30616"/>
    </ligand>
</feature>
<name>A0ABS5W0R5_9SPHN</name>
<keyword evidence="7 17" id="KW-0228">DNA excision</keyword>
<keyword evidence="12 17" id="KW-0238">DNA-binding</keyword>